<dbReference type="PANTHER" id="PTHR46230">
    <property type="match status" value="1"/>
</dbReference>
<dbReference type="Gene3D" id="3.30.300.90">
    <property type="entry name" value="BolA-like"/>
    <property type="match status" value="1"/>
</dbReference>
<dbReference type="InterPro" id="IPR002634">
    <property type="entry name" value="BolA"/>
</dbReference>
<dbReference type="PIRSF" id="PIRSF003113">
    <property type="entry name" value="BolA"/>
    <property type="match status" value="1"/>
</dbReference>
<keyword evidence="3" id="KW-1185">Reference proteome</keyword>
<accession>A0ABW2IK88</accession>
<comment type="caution">
    <text evidence="2">The sequence shown here is derived from an EMBL/GenBank/DDBJ whole genome shotgun (WGS) entry which is preliminary data.</text>
</comment>
<comment type="similarity">
    <text evidence="1">Belongs to the BolA/IbaG family.</text>
</comment>
<dbReference type="PANTHER" id="PTHR46230:SF3">
    <property type="entry name" value="SUFE-LIKE PROTEIN 1, CHLOROPLASTIC_MITOCHONDRIAL"/>
    <property type="match status" value="1"/>
</dbReference>
<dbReference type="InterPro" id="IPR036065">
    <property type="entry name" value="BolA-like_sf"/>
</dbReference>
<proteinExistence type="inferred from homology"/>
<name>A0ABW2IK88_9PROT</name>
<dbReference type="Pfam" id="PF01722">
    <property type="entry name" value="BolA"/>
    <property type="match status" value="1"/>
</dbReference>
<dbReference type="RefSeq" id="WP_382166504.1">
    <property type="nucleotide sequence ID" value="NZ_JBHTBR010000002.1"/>
</dbReference>
<dbReference type="Proteomes" id="UP001596492">
    <property type="component" value="Unassembled WGS sequence"/>
</dbReference>
<dbReference type="SUPFAM" id="SSF82657">
    <property type="entry name" value="BolA-like"/>
    <property type="match status" value="1"/>
</dbReference>
<reference evidence="3" key="1">
    <citation type="journal article" date="2019" name="Int. J. Syst. Evol. Microbiol.">
        <title>The Global Catalogue of Microorganisms (GCM) 10K type strain sequencing project: providing services to taxonomists for standard genome sequencing and annotation.</title>
        <authorList>
            <consortium name="The Broad Institute Genomics Platform"/>
            <consortium name="The Broad Institute Genome Sequencing Center for Infectious Disease"/>
            <person name="Wu L."/>
            <person name="Ma J."/>
        </authorList>
    </citation>
    <scope>NUCLEOTIDE SEQUENCE [LARGE SCALE GENOMIC DNA]</scope>
    <source>
        <strain evidence="3">CCUG 51308</strain>
    </source>
</reference>
<protein>
    <submittedName>
        <fullName evidence="2">BolA family protein</fullName>
    </submittedName>
</protein>
<evidence type="ECO:0000313" key="2">
    <source>
        <dbReference type="EMBL" id="MFC7291311.1"/>
    </source>
</evidence>
<dbReference type="EMBL" id="JBHTBR010000002">
    <property type="protein sequence ID" value="MFC7291311.1"/>
    <property type="molecule type" value="Genomic_DNA"/>
</dbReference>
<evidence type="ECO:0000313" key="3">
    <source>
        <dbReference type="Proteomes" id="UP001596492"/>
    </source>
</evidence>
<organism evidence="2 3">
    <name type="scientific">Hirschia litorea</name>
    <dbReference type="NCBI Taxonomy" id="1199156"/>
    <lineage>
        <taxon>Bacteria</taxon>
        <taxon>Pseudomonadati</taxon>
        <taxon>Pseudomonadota</taxon>
        <taxon>Alphaproteobacteria</taxon>
        <taxon>Hyphomonadales</taxon>
        <taxon>Hyphomonadaceae</taxon>
        <taxon>Hirschia</taxon>
    </lineage>
</organism>
<evidence type="ECO:0000256" key="1">
    <source>
        <dbReference type="RuleBase" id="RU003860"/>
    </source>
</evidence>
<gene>
    <name evidence="2" type="ORF">ACFQS8_06760</name>
</gene>
<sequence length="88" mass="9740">MTNRQNRIRTALSTALAPDFLEVDDESALHAGHAGASPAGETHYSIKVWSKSFEGLNRVEIHRKINETLQSEFDSGLHALSIKVIRPT</sequence>